<dbReference type="Pfam" id="PF13205">
    <property type="entry name" value="Big_5"/>
    <property type="match status" value="1"/>
</dbReference>
<evidence type="ECO:0000313" key="4">
    <source>
        <dbReference type="EMBL" id="GAE16182.1"/>
    </source>
</evidence>
<feature type="compositionally biased region" description="Basic and acidic residues" evidence="2">
    <location>
        <begin position="611"/>
        <end position="642"/>
    </location>
</feature>
<name>W4P8U8_9BACE</name>
<proteinExistence type="predicted"/>
<protein>
    <recommendedName>
        <fullName evidence="3">SbsA Ig-like domain-containing protein</fullName>
    </recommendedName>
</protein>
<dbReference type="Proteomes" id="UP000018861">
    <property type="component" value="Unassembled WGS sequence"/>
</dbReference>
<keyword evidence="1" id="KW-0732">Signal</keyword>
<sequence>MVKNVYFCDMLYHDTQKIQQILRKSLPAIALAAALYSCASIGRPDGGPIDETPPRFIGSTPPPGAVNSTRRKIILRFDEFIKLEKPGEKIVISPPQLQQPEIKAAGKEIRVNLLDTLKGNTTYSIDFSDAIVDNNEGNPLGNFAYTFSTGERIDTMEVSGTVLDASNLEPIKGIMVGLHSNPADSAFTKLPLDRVGRTDSRGRFSIRGVAPGEYRIYALMDADQNFAFTQKSEVIAFCDSLIIPRMEGRTRMDTAWVDSLTYDTIVERAYTHYLPDDIVLRAFKELNRSRSLSKSERLVPHKFTLYFAGQVDTLPVLKGLNFEEKDAFVIEKSQRSDTIHYWVKDSLLYKQDTLSFSLTYLYTDTLDRLLPRTDTLNLVSKQKPVVKEEPKKKKKKRGEADELPPVQYLPVAVNAPPSMDVYGTVSFNFQEPVARFERSFIHLRQKVDTLWKDLSFDFERDSLSIRKFNLYYDWEPTAEYEVSVDSAAFRGIYGLSTDKIKQVFKVRSEDEYFTLHFNITGADSQAFVELLDAQDKVVRRRRVVDGMADFYFLNPGKYGARLINDRNGNGEWDTGDFAGGLQPEEVYYYPNILEYKALWEATQNWDIHAIPADRQKPDELKKQKADEDKRQKNRERRERNRR</sequence>
<dbReference type="SUPFAM" id="SSF49452">
    <property type="entry name" value="Starch-binding domain-like"/>
    <property type="match status" value="1"/>
</dbReference>
<feature type="region of interest" description="Disordered" evidence="2">
    <location>
        <begin position="610"/>
        <end position="642"/>
    </location>
</feature>
<dbReference type="EMBL" id="BAIQ01000029">
    <property type="protein sequence ID" value="GAE16182.1"/>
    <property type="molecule type" value="Genomic_DNA"/>
</dbReference>
<accession>W4P8U8</accession>
<organism evidence="4 5">
    <name type="scientific">Bacteroides pyogenes JCM 6292</name>
    <dbReference type="NCBI Taxonomy" id="1235809"/>
    <lineage>
        <taxon>Bacteria</taxon>
        <taxon>Pseudomonadati</taxon>
        <taxon>Bacteroidota</taxon>
        <taxon>Bacteroidia</taxon>
        <taxon>Bacteroidales</taxon>
        <taxon>Bacteroidaceae</taxon>
        <taxon>Bacteroides</taxon>
    </lineage>
</organism>
<dbReference type="AlphaFoldDB" id="W4P8U8"/>
<dbReference type="InterPro" id="IPR032812">
    <property type="entry name" value="SbsA_Ig"/>
</dbReference>
<evidence type="ECO:0000256" key="2">
    <source>
        <dbReference type="SAM" id="MobiDB-lite"/>
    </source>
</evidence>
<reference evidence="4 5" key="1">
    <citation type="journal article" date="2014" name="Genome Announc.">
        <title>Draft Genome Sequences of Three Strains of Bacteroides pyogenes Isolated from a Cat and Swine.</title>
        <authorList>
            <person name="Sakamoto M."/>
            <person name="Oshima K."/>
            <person name="Suda W."/>
            <person name="Kitamura K."/>
            <person name="Iida T."/>
            <person name="Hattori M."/>
            <person name="Ohkuma M."/>
        </authorList>
    </citation>
    <scope>NUCLEOTIDE SEQUENCE [LARGE SCALE GENOMIC DNA]</scope>
    <source>
        <strain evidence="4 5">JCM 6292</strain>
    </source>
</reference>
<evidence type="ECO:0000256" key="1">
    <source>
        <dbReference type="ARBA" id="ARBA00022729"/>
    </source>
</evidence>
<dbReference type="Gene3D" id="2.60.40.1120">
    <property type="entry name" value="Carboxypeptidase-like, regulatory domain"/>
    <property type="match status" value="1"/>
</dbReference>
<evidence type="ECO:0000313" key="5">
    <source>
        <dbReference type="Proteomes" id="UP000018861"/>
    </source>
</evidence>
<comment type="caution">
    <text evidence="4">The sequence shown here is derived from an EMBL/GenBank/DDBJ whole genome shotgun (WGS) entry which is preliminary data.</text>
</comment>
<gene>
    <name evidence="4" type="ORF">JCM6292_2577</name>
</gene>
<dbReference type="InterPro" id="IPR013784">
    <property type="entry name" value="Carb-bd-like_fold"/>
</dbReference>
<evidence type="ECO:0000259" key="3">
    <source>
        <dbReference type="Pfam" id="PF13205"/>
    </source>
</evidence>
<feature type="domain" description="SbsA Ig-like" evidence="3">
    <location>
        <begin position="50"/>
        <end position="149"/>
    </location>
</feature>
<dbReference type="GO" id="GO:0030246">
    <property type="term" value="F:carbohydrate binding"/>
    <property type="evidence" value="ECO:0007669"/>
    <property type="project" value="InterPro"/>
</dbReference>